<name>A0A372M923_9ACTN</name>
<dbReference type="GO" id="GO:0008168">
    <property type="term" value="F:methyltransferase activity"/>
    <property type="evidence" value="ECO:0007669"/>
    <property type="project" value="UniProtKB-KW"/>
</dbReference>
<reference evidence="1 2" key="1">
    <citation type="submission" date="2018-08" db="EMBL/GenBank/DDBJ databases">
        <title>Isolation, diversity and antifungal activity of Actinobacteria from wheat.</title>
        <authorList>
            <person name="Han C."/>
        </authorList>
    </citation>
    <scope>NUCLEOTIDE SEQUENCE [LARGE SCALE GENOMIC DNA]</scope>
    <source>
        <strain evidence="1 2">NEAU-YY421</strain>
    </source>
</reference>
<dbReference type="PANTHER" id="PTHR43861">
    <property type="entry name" value="TRANS-ACONITATE 2-METHYLTRANSFERASE-RELATED"/>
    <property type="match status" value="1"/>
</dbReference>
<dbReference type="SUPFAM" id="SSF53335">
    <property type="entry name" value="S-adenosyl-L-methionine-dependent methyltransferases"/>
    <property type="match status" value="1"/>
</dbReference>
<dbReference type="OrthoDB" id="189743at2"/>
<accession>A0A372M923</accession>
<dbReference type="GO" id="GO:0017000">
    <property type="term" value="P:antibiotic biosynthetic process"/>
    <property type="evidence" value="ECO:0007669"/>
    <property type="project" value="UniProtKB-ARBA"/>
</dbReference>
<dbReference type="GO" id="GO:0032259">
    <property type="term" value="P:methylation"/>
    <property type="evidence" value="ECO:0007669"/>
    <property type="project" value="UniProtKB-KW"/>
</dbReference>
<evidence type="ECO:0000313" key="1">
    <source>
        <dbReference type="EMBL" id="RFU87339.1"/>
    </source>
</evidence>
<protein>
    <submittedName>
        <fullName evidence="1">Class I SAM-dependent methyltransferase</fullName>
    </submittedName>
</protein>
<organism evidence="1 2">
    <name type="scientific">Streptomyces triticagri</name>
    <dbReference type="NCBI Taxonomy" id="2293568"/>
    <lineage>
        <taxon>Bacteria</taxon>
        <taxon>Bacillati</taxon>
        <taxon>Actinomycetota</taxon>
        <taxon>Actinomycetes</taxon>
        <taxon>Kitasatosporales</taxon>
        <taxon>Streptomycetaceae</taxon>
        <taxon>Streptomyces</taxon>
    </lineage>
</organism>
<dbReference type="EMBL" id="QUAK01000037">
    <property type="protein sequence ID" value="RFU87339.1"/>
    <property type="molecule type" value="Genomic_DNA"/>
</dbReference>
<proteinExistence type="predicted"/>
<dbReference type="Gene3D" id="3.40.50.150">
    <property type="entry name" value="Vaccinia Virus protein VP39"/>
    <property type="match status" value="1"/>
</dbReference>
<gene>
    <name evidence="1" type="ORF">DY218_07340</name>
</gene>
<keyword evidence="1" id="KW-0808">Transferase</keyword>
<dbReference type="AlphaFoldDB" id="A0A372M923"/>
<dbReference type="InterPro" id="IPR029063">
    <property type="entry name" value="SAM-dependent_MTases_sf"/>
</dbReference>
<keyword evidence="1" id="KW-0489">Methyltransferase</keyword>
<keyword evidence="2" id="KW-1185">Reference proteome</keyword>
<sequence length="363" mass="40973">MTTAKRAVARALYGSRYDSVPWAQRVYVRPGERLARELQWQLRVRRAPVVSLDEYRRQVPAGAIEEFISCHLCGETRQQPLFTPRALTARGRTKWSYRVVRCPSCGFLYRNPNIRPERLGDLYAKNYSQFLSGGYSRRRQRRYRLTMEAFDPILTDGDKRRLLDFGCGSGLFLDLAEQRGFDARGVDLSPDSVELANQRLTSATAYHGAPEDVPEVAEGGFDVITLWSVLAHLPRPVDDFTKFRELLAPGGVLLLLTVNAASLHLKAYGSDWNGFTRNHLMFYSSSTLPLLLRKAGFAGVTFAPFYGDTIESGTTRLPETLRRRLRRSVAASDGGNMMRAMAFADRQAVERWGPGREVVRLDG</sequence>
<dbReference type="Pfam" id="PF13489">
    <property type="entry name" value="Methyltransf_23"/>
    <property type="match status" value="1"/>
</dbReference>
<dbReference type="Proteomes" id="UP000263094">
    <property type="component" value="Unassembled WGS sequence"/>
</dbReference>
<comment type="caution">
    <text evidence="1">The sequence shown here is derived from an EMBL/GenBank/DDBJ whole genome shotgun (WGS) entry which is preliminary data.</text>
</comment>
<dbReference type="CDD" id="cd02440">
    <property type="entry name" value="AdoMet_MTases"/>
    <property type="match status" value="1"/>
</dbReference>
<dbReference type="RefSeq" id="WP_128555090.1">
    <property type="nucleotide sequence ID" value="NZ_QUAK01000037.1"/>
</dbReference>
<dbReference type="PANTHER" id="PTHR43861:SF6">
    <property type="entry name" value="METHYLTRANSFERASE TYPE 11"/>
    <property type="match status" value="1"/>
</dbReference>
<evidence type="ECO:0000313" key="2">
    <source>
        <dbReference type="Proteomes" id="UP000263094"/>
    </source>
</evidence>